<keyword evidence="1" id="KW-0472">Membrane</keyword>
<dbReference type="InterPro" id="IPR051943">
    <property type="entry name" value="TRAFAC_Dynamin-like_GTPase"/>
</dbReference>
<dbReference type="InterPro" id="IPR006073">
    <property type="entry name" value="GTP-bd"/>
</dbReference>
<protein>
    <submittedName>
        <fullName evidence="3">Putative GTP-binding protein HSR1-related protein</fullName>
    </submittedName>
</protein>
<dbReference type="Pfam" id="PF01926">
    <property type="entry name" value="MMR_HSR1"/>
    <property type="match status" value="1"/>
</dbReference>
<reference evidence="3" key="1">
    <citation type="submission" date="2018-01" db="EMBL/GenBank/DDBJ databases">
        <authorList>
            <person name="Regsiter A."/>
            <person name="William W."/>
        </authorList>
    </citation>
    <scope>NUCLEOTIDE SEQUENCE</scope>
    <source>
        <strain evidence="3">TRIP AH-1</strain>
    </source>
</reference>
<proteinExistence type="predicted"/>
<dbReference type="Gene3D" id="3.40.50.300">
    <property type="entry name" value="P-loop containing nucleotide triphosphate hydrolases"/>
    <property type="match status" value="1"/>
</dbReference>
<accession>A0A445N1C9</accession>
<dbReference type="CDD" id="cd09912">
    <property type="entry name" value="DLP_2"/>
    <property type="match status" value="1"/>
</dbReference>
<evidence type="ECO:0000259" key="2">
    <source>
        <dbReference type="Pfam" id="PF01926"/>
    </source>
</evidence>
<evidence type="ECO:0000313" key="3">
    <source>
        <dbReference type="EMBL" id="SPD75506.1"/>
    </source>
</evidence>
<dbReference type="SUPFAM" id="SSF52540">
    <property type="entry name" value="P-loop containing nucleoside triphosphate hydrolases"/>
    <property type="match status" value="1"/>
</dbReference>
<name>A0A445N1C9_9BACT</name>
<feature type="domain" description="G" evidence="2">
    <location>
        <begin position="54"/>
        <end position="179"/>
    </location>
</feature>
<dbReference type="AlphaFoldDB" id="A0A445N1C9"/>
<keyword evidence="1" id="KW-1133">Transmembrane helix</keyword>
<feature type="transmembrane region" description="Helical" evidence="1">
    <location>
        <begin position="469"/>
        <end position="488"/>
    </location>
</feature>
<dbReference type="GO" id="GO:0005525">
    <property type="term" value="F:GTP binding"/>
    <property type="evidence" value="ECO:0007669"/>
    <property type="project" value="InterPro"/>
</dbReference>
<sequence>MKPTIINEIFEHYRKEVASWLNDLHALIKDIEDRSLAEVVNDILLHVNEPFLFVVVGEIKAGKSSFINALLDTDICRVDPAPCTDTIQQIVFADQQTETIINPHHRKIGLPASVLRHVSIVDTPGTNTVIEHHHEITERYIPNSGLVLFVFPAKNPHTRTAWDLLDYVSEQWRKIVVFVLQQADLATENELRINMAKVREYAEARGIQAPVIFAVSAKWEEEKNPKSGFDPVRTYIRETVTGGRHLYLKLSTTLASGEQALRRVYDALKVEQARLEADRGVAERIRQVLETGKKNSERDIEQFVDILCGRYDRIGLEIRSDFEEGLSVAALYRRAVSGAFNRKKSVTAWLEELQSRFENRLAEALMQEVGERSLQFMETIQDTAGRIDEVLGQSLTFPIGKKRKGLWNEKRAELVTEIRRRIDALAAKDLFHETLVANPADMPSRLMSGGAFTLLGALLLTTHVGFLDITGGILTGFGLIMTGAVLVAKRGKIIREFSGAIQQGRDQFRDRLIQALSERFLHLHTEISESVKPFLTHIEAQERHQAELMARGEALQQRMQLLSQQINNDMEAG</sequence>
<dbReference type="PANTHER" id="PTHR43681">
    <property type="entry name" value="TRANSMEMBRANE GTPASE FZO"/>
    <property type="match status" value="1"/>
</dbReference>
<evidence type="ECO:0000256" key="1">
    <source>
        <dbReference type="SAM" id="Phobius"/>
    </source>
</evidence>
<dbReference type="EMBL" id="OJIN01000208">
    <property type="protein sequence ID" value="SPD75506.1"/>
    <property type="molecule type" value="Genomic_DNA"/>
</dbReference>
<dbReference type="InterPro" id="IPR027417">
    <property type="entry name" value="P-loop_NTPase"/>
</dbReference>
<dbReference type="PANTHER" id="PTHR43681:SF1">
    <property type="entry name" value="SARCALUMENIN"/>
    <property type="match status" value="1"/>
</dbReference>
<keyword evidence="1" id="KW-0812">Transmembrane</keyword>
<organism evidence="3">
    <name type="scientific">uncultured Desulfobacterium sp</name>
    <dbReference type="NCBI Taxonomy" id="201089"/>
    <lineage>
        <taxon>Bacteria</taxon>
        <taxon>Pseudomonadati</taxon>
        <taxon>Thermodesulfobacteriota</taxon>
        <taxon>Desulfobacteria</taxon>
        <taxon>Desulfobacterales</taxon>
        <taxon>Desulfobacteriaceae</taxon>
        <taxon>Desulfobacterium</taxon>
        <taxon>environmental samples</taxon>
    </lineage>
</organism>
<gene>
    <name evidence="3" type="ORF">PITCH_A640049</name>
</gene>